<reference evidence="2 3" key="1">
    <citation type="submission" date="2023-04" db="EMBL/GenBank/DDBJ databases">
        <title>Ectobacillus antri isolated from activated sludge.</title>
        <authorList>
            <person name="Yan P."/>
            <person name="Liu X."/>
        </authorList>
    </citation>
    <scope>NUCLEOTIDE SEQUENCE [LARGE SCALE GENOMIC DNA]</scope>
    <source>
        <strain evidence="2 3">C18H</strain>
    </source>
</reference>
<dbReference type="EMBL" id="JARULN010000002">
    <property type="protein sequence ID" value="MDG5753441.1"/>
    <property type="molecule type" value="Genomic_DNA"/>
</dbReference>
<accession>A0ABT6H4W5</accession>
<name>A0ABT6H4W5_9BACI</name>
<gene>
    <name evidence="2" type="ORF">P6P90_05440</name>
</gene>
<dbReference type="InterPro" id="IPR025321">
    <property type="entry name" value="DUF4227"/>
</dbReference>
<keyword evidence="3" id="KW-1185">Reference proteome</keyword>
<evidence type="ECO:0000313" key="3">
    <source>
        <dbReference type="Proteomes" id="UP001218246"/>
    </source>
</evidence>
<organism evidence="2 3">
    <name type="scientific">Ectobacillus antri</name>
    <dbReference type="NCBI Taxonomy" id="2486280"/>
    <lineage>
        <taxon>Bacteria</taxon>
        <taxon>Bacillati</taxon>
        <taxon>Bacillota</taxon>
        <taxon>Bacilli</taxon>
        <taxon>Bacillales</taxon>
        <taxon>Bacillaceae</taxon>
        <taxon>Ectobacillus</taxon>
    </lineage>
</organism>
<comment type="caution">
    <text evidence="2">The sequence shown here is derived from an EMBL/GenBank/DDBJ whole genome shotgun (WGS) entry which is preliminary data.</text>
</comment>
<feature type="transmembrane region" description="Helical" evidence="1">
    <location>
        <begin position="12"/>
        <end position="32"/>
    </location>
</feature>
<dbReference type="Proteomes" id="UP001218246">
    <property type="component" value="Unassembled WGS sequence"/>
</dbReference>
<keyword evidence="1" id="KW-1133">Transmembrane helix</keyword>
<keyword evidence="1" id="KW-0472">Membrane</keyword>
<dbReference type="Pfam" id="PF14004">
    <property type="entry name" value="DUF4227"/>
    <property type="match status" value="1"/>
</dbReference>
<evidence type="ECO:0000256" key="1">
    <source>
        <dbReference type="SAM" id="Phobius"/>
    </source>
</evidence>
<dbReference type="RefSeq" id="WP_124563517.1">
    <property type="nucleotide sequence ID" value="NZ_JARRRY010000001.1"/>
</dbReference>
<protein>
    <submittedName>
        <fullName evidence="2">YqzK family protein</fullName>
    </submittedName>
</protein>
<keyword evidence="1" id="KW-0812">Transmembrane</keyword>
<evidence type="ECO:0000313" key="2">
    <source>
        <dbReference type="EMBL" id="MDG5753441.1"/>
    </source>
</evidence>
<proteinExistence type="predicted"/>
<sequence length="73" mass="8640">MRKAMSVLFDVIKVFVLFTGCTIMFYFAILWINEEYQNYHRYKQPQSESVEQVSGIPSAGWVSRVIFFYENGE</sequence>